<evidence type="ECO:0000256" key="2">
    <source>
        <dbReference type="PROSITE-ProRule" id="PRU01091"/>
    </source>
</evidence>
<reference evidence="4 5" key="1">
    <citation type="journal article" date="2014" name="Nature">
        <title>An environmental bacterial taxon with a large and distinct metabolic repertoire.</title>
        <authorList>
            <person name="Wilson M.C."/>
            <person name="Mori T."/>
            <person name="Ruckert C."/>
            <person name="Uria A.R."/>
            <person name="Helf M.J."/>
            <person name="Takada K."/>
            <person name="Gernert C."/>
            <person name="Steffens U.A."/>
            <person name="Heycke N."/>
            <person name="Schmitt S."/>
            <person name="Rinke C."/>
            <person name="Helfrich E.J."/>
            <person name="Brachmann A.O."/>
            <person name="Gurgui C."/>
            <person name="Wakimoto T."/>
            <person name="Kracht M."/>
            <person name="Crusemann M."/>
            <person name="Hentschel U."/>
            <person name="Abe I."/>
            <person name="Matsunaga S."/>
            <person name="Kalinowski J."/>
            <person name="Takeyama H."/>
            <person name="Piel J."/>
        </authorList>
    </citation>
    <scope>NUCLEOTIDE SEQUENCE [LARGE SCALE GENOMIC DNA]</scope>
    <source>
        <strain evidence="5">TSY1</strain>
    </source>
</reference>
<dbReference type="CDD" id="cd00383">
    <property type="entry name" value="trans_reg_C"/>
    <property type="match status" value="1"/>
</dbReference>
<dbReference type="GO" id="GO:0003677">
    <property type="term" value="F:DNA binding"/>
    <property type="evidence" value="ECO:0007669"/>
    <property type="project" value="UniProtKB-UniRule"/>
</dbReference>
<keyword evidence="1 2" id="KW-0238">DNA-binding</keyword>
<dbReference type="GO" id="GO:0006355">
    <property type="term" value="P:regulation of DNA-templated transcription"/>
    <property type="evidence" value="ECO:0007669"/>
    <property type="project" value="InterPro"/>
</dbReference>
<dbReference type="InterPro" id="IPR016032">
    <property type="entry name" value="Sig_transdc_resp-reg_C-effctor"/>
</dbReference>
<evidence type="ECO:0000313" key="4">
    <source>
        <dbReference type="EMBL" id="ETW98403.1"/>
    </source>
</evidence>
<dbReference type="InterPro" id="IPR036388">
    <property type="entry name" value="WH-like_DNA-bd_sf"/>
</dbReference>
<proteinExistence type="predicted"/>
<dbReference type="InterPro" id="IPR001867">
    <property type="entry name" value="OmpR/PhoB-type_DNA-bd"/>
</dbReference>
<dbReference type="PROSITE" id="PS51755">
    <property type="entry name" value="OMPR_PHOB"/>
    <property type="match status" value="1"/>
</dbReference>
<evidence type="ECO:0000256" key="1">
    <source>
        <dbReference type="ARBA" id="ARBA00023125"/>
    </source>
</evidence>
<dbReference type="EMBL" id="AZHW01000558">
    <property type="protein sequence ID" value="ETW98403.1"/>
    <property type="molecule type" value="Genomic_DNA"/>
</dbReference>
<dbReference type="Gene3D" id="1.10.10.10">
    <property type="entry name" value="Winged helix-like DNA-binding domain superfamily/Winged helix DNA-binding domain"/>
    <property type="match status" value="1"/>
</dbReference>
<dbReference type="HOGENOM" id="CLU_170912_0_0_7"/>
<dbReference type="Proteomes" id="UP000019141">
    <property type="component" value="Unassembled WGS sequence"/>
</dbReference>
<name>W4LJY5_ENTF1</name>
<feature type="DNA-binding region" description="OmpR/PhoB-type" evidence="2">
    <location>
        <begin position="1"/>
        <end position="98"/>
    </location>
</feature>
<dbReference type="SMART" id="SM00862">
    <property type="entry name" value="Trans_reg_C"/>
    <property type="match status" value="1"/>
</dbReference>
<dbReference type="AlphaFoldDB" id="W4LJY5"/>
<evidence type="ECO:0000313" key="5">
    <source>
        <dbReference type="Proteomes" id="UP000019141"/>
    </source>
</evidence>
<sequence>MIYVFGECELDTDRYELRLAGQLCKLEPKVFDVLVYLAEHRDQVVTRQELLDNLWPDQFITDAVLSYCITNARKAVGDSGRAQHVIKTLHGRGYRFVAAVEELAAAPLRWQPPRPSKRLHQRRYRS</sequence>
<gene>
    <name evidence="4" type="ORF">ETSY1_18930</name>
</gene>
<accession>W4LJY5</accession>
<feature type="domain" description="OmpR/PhoB-type" evidence="3">
    <location>
        <begin position="1"/>
        <end position="98"/>
    </location>
</feature>
<protein>
    <recommendedName>
        <fullName evidence="3">OmpR/PhoB-type domain-containing protein</fullName>
    </recommendedName>
</protein>
<dbReference type="Pfam" id="PF00486">
    <property type="entry name" value="Trans_reg_C"/>
    <property type="match status" value="1"/>
</dbReference>
<keyword evidence="5" id="KW-1185">Reference proteome</keyword>
<evidence type="ECO:0000259" key="3">
    <source>
        <dbReference type="PROSITE" id="PS51755"/>
    </source>
</evidence>
<comment type="caution">
    <text evidence="4">The sequence shown here is derived from an EMBL/GenBank/DDBJ whole genome shotgun (WGS) entry which is preliminary data.</text>
</comment>
<dbReference type="GO" id="GO:0000160">
    <property type="term" value="P:phosphorelay signal transduction system"/>
    <property type="evidence" value="ECO:0007669"/>
    <property type="project" value="InterPro"/>
</dbReference>
<dbReference type="SUPFAM" id="SSF46894">
    <property type="entry name" value="C-terminal effector domain of the bipartite response regulators"/>
    <property type="match status" value="1"/>
</dbReference>
<organism evidence="4 5">
    <name type="scientific">Entotheonella factor</name>
    <dbReference type="NCBI Taxonomy" id="1429438"/>
    <lineage>
        <taxon>Bacteria</taxon>
        <taxon>Pseudomonadati</taxon>
        <taxon>Nitrospinota/Tectimicrobiota group</taxon>
        <taxon>Candidatus Tectimicrobiota</taxon>
        <taxon>Candidatus Entotheonellia</taxon>
        <taxon>Candidatus Entotheonellales</taxon>
        <taxon>Candidatus Entotheonellaceae</taxon>
        <taxon>Candidatus Entotheonella</taxon>
    </lineage>
</organism>